<reference evidence="9 10" key="1">
    <citation type="journal article" date="2016" name="Nat. Commun.">
        <title>Thousands of microbial genomes shed light on interconnected biogeochemical processes in an aquifer system.</title>
        <authorList>
            <person name="Anantharaman K."/>
            <person name="Brown C.T."/>
            <person name="Hug L.A."/>
            <person name="Sharon I."/>
            <person name="Castelle C.J."/>
            <person name="Probst A.J."/>
            <person name="Thomas B.C."/>
            <person name="Singh A."/>
            <person name="Wilkins M.J."/>
            <person name="Karaoz U."/>
            <person name="Brodie E.L."/>
            <person name="Williams K.H."/>
            <person name="Hubbard S.S."/>
            <person name="Banfield J.F."/>
        </authorList>
    </citation>
    <scope>NUCLEOTIDE SEQUENCE [LARGE SCALE GENOMIC DNA]</scope>
</reference>
<protein>
    <recommendedName>
        <fullName evidence="1 7">Transcriptional regulator MraZ</fullName>
    </recommendedName>
</protein>
<keyword evidence="9" id="KW-0131">Cell cycle</keyword>
<evidence type="ECO:0000256" key="3">
    <source>
        <dbReference type="ARBA" id="ARBA00022737"/>
    </source>
</evidence>
<dbReference type="GO" id="GO:2000143">
    <property type="term" value="P:negative regulation of DNA-templated transcription initiation"/>
    <property type="evidence" value="ECO:0007669"/>
    <property type="project" value="TreeGrafter"/>
</dbReference>
<dbReference type="CDD" id="cd16320">
    <property type="entry name" value="MraZ_N"/>
    <property type="match status" value="1"/>
</dbReference>
<dbReference type="HAMAP" id="MF_01008">
    <property type="entry name" value="MraZ"/>
    <property type="match status" value="1"/>
</dbReference>
<dbReference type="InterPro" id="IPR037914">
    <property type="entry name" value="SpoVT-AbrB_sf"/>
</dbReference>
<accession>A0A1F5NQC0</accession>
<dbReference type="SUPFAM" id="SSF89447">
    <property type="entry name" value="AbrB/MazE/MraZ-like"/>
    <property type="match status" value="1"/>
</dbReference>
<keyword evidence="2 7" id="KW-0963">Cytoplasm</keyword>
<evidence type="ECO:0000256" key="7">
    <source>
        <dbReference type="HAMAP-Rule" id="MF_01008"/>
    </source>
</evidence>
<dbReference type="GO" id="GO:0000976">
    <property type="term" value="F:transcription cis-regulatory region binding"/>
    <property type="evidence" value="ECO:0007669"/>
    <property type="project" value="TreeGrafter"/>
</dbReference>
<dbReference type="AlphaFoldDB" id="A0A1F5NQC0"/>
<dbReference type="InterPro" id="IPR007159">
    <property type="entry name" value="SpoVT-AbrB_dom"/>
</dbReference>
<sequence length="144" mass="16320">MLIGEYRHSIDTKRRISVPAKMRKDLGERFVITRGLDSCLFVYSMNEWEKLSTKLSELPMGKSATRNFVRLMLAGASDVELDGLGRVLIPEYLKKYAGLQKNAVIAGVNTRMEIWDAGKWDEFKNKTESNADELAENLGELGVY</sequence>
<evidence type="ECO:0000256" key="4">
    <source>
        <dbReference type="ARBA" id="ARBA00023015"/>
    </source>
</evidence>
<feature type="domain" description="SpoVT-AbrB" evidence="8">
    <location>
        <begin position="76"/>
        <end position="119"/>
    </location>
</feature>
<dbReference type="EMBL" id="MFEI01000044">
    <property type="protein sequence ID" value="OGE79885.1"/>
    <property type="molecule type" value="Genomic_DNA"/>
</dbReference>
<dbReference type="PANTHER" id="PTHR34701:SF1">
    <property type="entry name" value="TRANSCRIPTIONAL REGULATOR MRAZ"/>
    <property type="match status" value="1"/>
</dbReference>
<dbReference type="STRING" id="1817822.A2826_01185"/>
<keyword evidence="9" id="KW-0132">Cell division</keyword>
<dbReference type="GO" id="GO:0009295">
    <property type="term" value="C:nucleoid"/>
    <property type="evidence" value="ECO:0007669"/>
    <property type="project" value="UniProtKB-SubCell"/>
</dbReference>
<keyword evidence="3" id="KW-0677">Repeat</keyword>
<dbReference type="InterPro" id="IPR003444">
    <property type="entry name" value="MraZ"/>
</dbReference>
<organism evidence="9 10">
    <name type="scientific">Candidatus Doudnabacteria bacterium RIFCSPHIGHO2_01_FULL_43_23</name>
    <dbReference type="NCBI Taxonomy" id="1817822"/>
    <lineage>
        <taxon>Bacteria</taxon>
        <taxon>Candidatus Doudnaibacteriota</taxon>
    </lineage>
</organism>
<evidence type="ECO:0000256" key="1">
    <source>
        <dbReference type="ARBA" id="ARBA00013860"/>
    </source>
</evidence>
<dbReference type="PROSITE" id="PS51740">
    <property type="entry name" value="SPOVT_ABRB"/>
    <property type="match status" value="2"/>
</dbReference>
<comment type="subcellular location">
    <subcellularLocation>
        <location evidence="7">Cytoplasm</location>
        <location evidence="7">Nucleoid</location>
    </subcellularLocation>
</comment>
<dbReference type="NCBIfam" id="TIGR00242">
    <property type="entry name" value="division/cell wall cluster transcriptional repressor MraZ"/>
    <property type="match status" value="1"/>
</dbReference>
<evidence type="ECO:0000313" key="9">
    <source>
        <dbReference type="EMBL" id="OGE79885.1"/>
    </source>
</evidence>
<dbReference type="InterPro" id="IPR038619">
    <property type="entry name" value="MraZ_sf"/>
</dbReference>
<evidence type="ECO:0000256" key="5">
    <source>
        <dbReference type="ARBA" id="ARBA00023125"/>
    </source>
</evidence>
<feature type="domain" description="SpoVT-AbrB" evidence="8">
    <location>
        <begin position="5"/>
        <end position="47"/>
    </location>
</feature>
<comment type="caution">
    <text evidence="9">The sequence shown here is derived from an EMBL/GenBank/DDBJ whole genome shotgun (WGS) entry which is preliminary data.</text>
</comment>
<dbReference type="CDD" id="cd16321">
    <property type="entry name" value="MraZ_C"/>
    <property type="match status" value="1"/>
</dbReference>
<dbReference type="Gene3D" id="3.40.1550.20">
    <property type="entry name" value="Transcriptional regulator MraZ domain"/>
    <property type="match status" value="1"/>
</dbReference>
<comment type="subunit">
    <text evidence="7">Forms oligomers.</text>
</comment>
<keyword evidence="4 7" id="KW-0805">Transcription regulation</keyword>
<dbReference type="InterPro" id="IPR035642">
    <property type="entry name" value="MraZ_N"/>
</dbReference>
<dbReference type="PANTHER" id="PTHR34701">
    <property type="entry name" value="TRANSCRIPTIONAL REGULATOR MRAZ"/>
    <property type="match status" value="1"/>
</dbReference>
<keyword evidence="6 7" id="KW-0804">Transcription</keyword>
<gene>
    <name evidence="7" type="primary">mraZ</name>
    <name evidence="9" type="ORF">A2826_01185</name>
</gene>
<dbReference type="Pfam" id="PF02381">
    <property type="entry name" value="MraZ"/>
    <property type="match status" value="2"/>
</dbReference>
<keyword evidence="5 7" id="KW-0238">DNA-binding</keyword>
<comment type="similarity">
    <text evidence="7">Belongs to the MraZ family.</text>
</comment>
<dbReference type="InterPro" id="IPR035644">
    <property type="entry name" value="MraZ_C"/>
</dbReference>
<evidence type="ECO:0000259" key="8">
    <source>
        <dbReference type="PROSITE" id="PS51740"/>
    </source>
</evidence>
<evidence type="ECO:0000256" key="2">
    <source>
        <dbReference type="ARBA" id="ARBA00022490"/>
    </source>
</evidence>
<evidence type="ECO:0000256" key="6">
    <source>
        <dbReference type="ARBA" id="ARBA00023163"/>
    </source>
</evidence>
<name>A0A1F5NQC0_9BACT</name>
<dbReference type="InterPro" id="IPR020603">
    <property type="entry name" value="MraZ_dom"/>
</dbReference>
<dbReference type="Proteomes" id="UP000177912">
    <property type="component" value="Unassembled WGS sequence"/>
</dbReference>
<evidence type="ECO:0000313" key="10">
    <source>
        <dbReference type="Proteomes" id="UP000177912"/>
    </source>
</evidence>
<dbReference type="GO" id="GO:0005737">
    <property type="term" value="C:cytoplasm"/>
    <property type="evidence" value="ECO:0007669"/>
    <property type="project" value="UniProtKB-UniRule"/>
</dbReference>
<dbReference type="GO" id="GO:0051301">
    <property type="term" value="P:cell division"/>
    <property type="evidence" value="ECO:0007669"/>
    <property type="project" value="UniProtKB-KW"/>
</dbReference>
<proteinExistence type="inferred from homology"/>
<dbReference type="GO" id="GO:0003700">
    <property type="term" value="F:DNA-binding transcription factor activity"/>
    <property type="evidence" value="ECO:0007669"/>
    <property type="project" value="UniProtKB-UniRule"/>
</dbReference>